<gene>
    <name evidence="1" type="ORF">PR048_024408</name>
</gene>
<sequence length="460" mass="49966">MKLPEPPPLPPLPPLPPRKLVRRLLRPSSPSSEPSATASTSLDAATWASSLDAAGCRSKKPLGGATRLSYTRDSAADSWFSSGFCCGGCSHTFTAVSQPCMLALPQPPPVYTLTRHTTLTYHLYEPGSIPGGLAAGFPHAEILLDDADGRRVFSGISRSPPPPRPCNLALLHTHLASPSSDLKTPILRATQNISTPLYTDHMATQERKSDQSSVESRHHAGPVMSFPAFVHCAARQPTHEHTPTNNTRACTRTNKQNITKQRNTRREEWAVLMRTPATPAAVRESEACLPYLSIVWNVESRVAAVGGGGGGRGVTPPHKRQRPIVVSLYGTGRALCVGRQVVLPSCLVNEVSHASCNLHHSVQFIVGLRQRSDKISAALYPAKSLRKLACSVAHHYWLSTRVTLHVRTVCRESCAHAGKASLDCVSAIHERRTFCPSDFATPRSVVQVLKYFLVRSHCVP</sequence>
<accession>A0ABQ9GNJ3</accession>
<keyword evidence="2" id="KW-1185">Reference proteome</keyword>
<dbReference type="Proteomes" id="UP001159363">
    <property type="component" value="Chromosome 9"/>
</dbReference>
<protein>
    <submittedName>
        <fullName evidence="1">Uncharacterized protein</fullName>
    </submittedName>
</protein>
<evidence type="ECO:0000313" key="1">
    <source>
        <dbReference type="EMBL" id="KAJ8873590.1"/>
    </source>
</evidence>
<comment type="caution">
    <text evidence="1">The sequence shown here is derived from an EMBL/GenBank/DDBJ whole genome shotgun (WGS) entry which is preliminary data.</text>
</comment>
<name>A0ABQ9GNJ3_9NEOP</name>
<evidence type="ECO:0000313" key="2">
    <source>
        <dbReference type="Proteomes" id="UP001159363"/>
    </source>
</evidence>
<reference evidence="1 2" key="1">
    <citation type="submission" date="2023-02" db="EMBL/GenBank/DDBJ databases">
        <title>LHISI_Scaffold_Assembly.</title>
        <authorList>
            <person name="Stuart O.P."/>
            <person name="Cleave R."/>
            <person name="Magrath M.J.L."/>
            <person name="Mikheyev A.S."/>
        </authorList>
    </citation>
    <scope>NUCLEOTIDE SEQUENCE [LARGE SCALE GENOMIC DNA]</scope>
    <source>
        <strain evidence="1">Daus_M_001</strain>
        <tissue evidence="1">Leg muscle</tissue>
    </source>
</reference>
<dbReference type="EMBL" id="JARBHB010000010">
    <property type="protein sequence ID" value="KAJ8873590.1"/>
    <property type="molecule type" value="Genomic_DNA"/>
</dbReference>
<organism evidence="1 2">
    <name type="scientific">Dryococelus australis</name>
    <dbReference type="NCBI Taxonomy" id="614101"/>
    <lineage>
        <taxon>Eukaryota</taxon>
        <taxon>Metazoa</taxon>
        <taxon>Ecdysozoa</taxon>
        <taxon>Arthropoda</taxon>
        <taxon>Hexapoda</taxon>
        <taxon>Insecta</taxon>
        <taxon>Pterygota</taxon>
        <taxon>Neoptera</taxon>
        <taxon>Polyneoptera</taxon>
        <taxon>Phasmatodea</taxon>
        <taxon>Verophasmatodea</taxon>
        <taxon>Anareolatae</taxon>
        <taxon>Phasmatidae</taxon>
        <taxon>Eurycanthinae</taxon>
        <taxon>Dryococelus</taxon>
    </lineage>
</organism>
<proteinExistence type="predicted"/>